<feature type="signal peptide" evidence="2">
    <location>
        <begin position="1"/>
        <end position="25"/>
    </location>
</feature>
<keyword evidence="1" id="KW-1133">Transmembrane helix</keyword>
<dbReference type="VEuPathDB" id="ToxoDB:EBH_0035570"/>
<sequence length="266" mass="28125">MASFYKSAAAVCLVALYGLQSEASGTTITYKFNPVVVDDACYLAANFARNGKLPVHISAVEKDIDIVSALTDKVQTHTTEKVEDAVSDATCSALMEAAKLKDIFHYTFEYTDNAAENSLNYRELLQKALDAGLKVFTKTEYQSQWETIWADDAGGSLAHLLGANSTTIGCVIGQCTTKSSAGGGGRTLTASPTGKAVLFCELKPAADKGKAPFDDEYFKGLVERTAKLTEMAEEDLKAPTNDGIAVPALSTILAAGLVAMLAVVSA</sequence>
<feature type="chain" id="PRO_5004672320" evidence="2">
    <location>
        <begin position="26"/>
        <end position="266"/>
    </location>
</feature>
<keyword evidence="2" id="KW-0732">Signal</keyword>
<dbReference type="EMBL" id="HG710173">
    <property type="protein sequence ID" value="CDJ45639.1"/>
    <property type="molecule type" value="Genomic_DNA"/>
</dbReference>
<gene>
    <name evidence="3" type="ORF">EBH_0035570</name>
</gene>
<feature type="transmembrane region" description="Helical" evidence="1">
    <location>
        <begin position="244"/>
        <end position="264"/>
    </location>
</feature>
<accession>U6LAQ6</accession>
<protein>
    <submittedName>
        <fullName evidence="3">SAG family member</fullName>
    </submittedName>
</protein>
<evidence type="ECO:0000313" key="3">
    <source>
        <dbReference type="EMBL" id="CDJ45639.1"/>
    </source>
</evidence>
<proteinExistence type="predicted"/>
<keyword evidence="4" id="KW-1185">Reference proteome</keyword>
<reference evidence="3" key="2">
    <citation type="submission" date="2013-10" db="EMBL/GenBank/DDBJ databases">
        <authorList>
            <person name="Aslett M."/>
        </authorList>
    </citation>
    <scope>NUCLEOTIDE SEQUENCE [LARGE SCALE GENOMIC DNA]</scope>
    <source>
        <strain evidence="3">Houghton</strain>
    </source>
</reference>
<keyword evidence="1" id="KW-0812">Transmembrane</keyword>
<dbReference type="Proteomes" id="UP000030750">
    <property type="component" value="Unassembled WGS sequence"/>
</dbReference>
<evidence type="ECO:0000256" key="2">
    <source>
        <dbReference type="SAM" id="SignalP"/>
    </source>
</evidence>
<reference evidence="3" key="1">
    <citation type="submission" date="2013-10" db="EMBL/GenBank/DDBJ databases">
        <title>Genomic analysis of the causative agents of coccidiosis in chickens.</title>
        <authorList>
            <person name="Reid A.J."/>
            <person name="Blake D."/>
            <person name="Billington K."/>
            <person name="Browne H."/>
            <person name="Dunn M."/>
            <person name="Hung S."/>
            <person name="Kawahara F."/>
            <person name="Miranda-Saavedra D."/>
            <person name="Mourier T."/>
            <person name="Nagra H."/>
            <person name="Otto T.D."/>
            <person name="Rawlings N."/>
            <person name="Sanchez A."/>
            <person name="Sanders M."/>
            <person name="Subramaniam C."/>
            <person name="Tay Y."/>
            <person name="Dear P."/>
            <person name="Doerig C."/>
            <person name="Gruber A."/>
            <person name="Parkinson J."/>
            <person name="Shirley M."/>
            <person name="Wan K.L."/>
            <person name="Berriman M."/>
            <person name="Tomley F."/>
            <person name="Pain A."/>
        </authorList>
    </citation>
    <scope>NUCLEOTIDE SEQUENCE [LARGE SCALE GENOMIC DNA]</scope>
    <source>
        <strain evidence="3">Houghton</strain>
    </source>
</reference>
<keyword evidence="1" id="KW-0472">Membrane</keyword>
<name>U6LAQ6_9EIME</name>
<dbReference type="AlphaFoldDB" id="U6LAQ6"/>
<evidence type="ECO:0000313" key="4">
    <source>
        <dbReference type="Proteomes" id="UP000030750"/>
    </source>
</evidence>
<organism evidence="3 4">
    <name type="scientific">Eimeria brunetti</name>
    <dbReference type="NCBI Taxonomy" id="51314"/>
    <lineage>
        <taxon>Eukaryota</taxon>
        <taxon>Sar</taxon>
        <taxon>Alveolata</taxon>
        <taxon>Apicomplexa</taxon>
        <taxon>Conoidasida</taxon>
        <taxon>Coccidia</taxon>
        <taxon>Eucoccidiorida</taxon>
        <taxon>Eimeriorina</taxon>
        <taxon>Eimeriidae</taxon>
        <taxon>Eimeria</taxon>
    </lineage>
</organism>
<evidence type="ECO:0000256" key="1">
    <source>
        <dbReference type="SAM" id="Phobius"/>
    </source>
</evidence>